<protein>
    <submittedName>
        <fullName evidence="2">Uncharacterized protein</fullName>
    </submittedName>
</protein>
<evidence type="ECO:0000256" key="1">
    <source>
        <dbReference type="SAM" id="MobiDB-lite"/>
    </source>
</evidence>
<name>A0AA35P7W0_9SAUR</name>
<dbReference type="AlphaFoldDB" id="A0AA35P7W0"/>
<gene>
    <name evidence="2" type="ORF">PODLI_1B005387</name>
</gene>
<organism evidence="2 3">
    <name type="scientific">Podarcis lilfordi</name>
    <name type="common">Lilford's wall lizard</name>
    <dbReference type="NCBI Taxonomy" id="74358"/>
    <lineage>
        <taxon>Eukaryota</taxon>
        <taxon>Metazoa</taxon>
        <taxon>Chordata</taxon>
        <taxon>Craniata</taxon>
        <taxon>Vertebrata</taxon>
        <taxon>Euteleostomi</taxon>
        <taxon>Lepidosauria</taxon>
        <taxon>Squamata</taxon>
        <taxon>Bifurcata</taxon>
        <taxon>Unidentata</taxon>
        <taxon>Episquamata</taxon>
        <taxon>Laterata</taxon>
        <taxon>Lacertibaenia</taxon>
        <taxon>Lacertidae</taxon>
        <taxon>Podarcis</taxon>
    </lineage>
</organism>
<dbReference type="Proteomes" id="UP001178461">
    <property type="component" value="Chromosome 6"/>
</dbReference>
<accession>A0AA35P7W0</accession>
<evidence type="ECO:0000313" key="3">
    <source>
        <dbReference type="Proteomes" id="UP001178461"/>
    </source>
</evidence>
<proteinExistence type="predicted"/>
<dbReference type="EMBL" id="OX395131">
    <property type="protein sequence ID" value="CAI5778269.1"/>
    <property type="molecule type" value="Genomic_DNA"/>
</dbReference>
<sequence length="130" mass="14596">METTKSANERRVADEEDGLCRTGEADRKNPKPARSSIPKGLEWIPLIASSVCSSLPVLCHYPLEEWITAAAPTFQDRHSSHQRLRSPFQRAKNSSISIAVFLKKIKNLSVWIFCCVCVVLERRGAAAKRM</sequence>
<reference evidence="2" key="1">
    <citation type="submission" date="2022-12" db="EMBL/GenBank/DDBJ databases">
        <authorList>
            <person name="Alioto T."/>
            <person name="Alioto T."/>
            <person name="Gomez Garrido J."/>
        </authorList>
    </citation>
    <scope>NUCLEOTIDE SEQUENCE</scope>
</reference>
<feature type="region of interest" description="Disordered" evidence="1">
    <location>
        <begin position="1"/>
        <end position="37"/>
    </location>
</feature>
<keyword evidence="3" id="KW-1185">Reference proteome</keyword>
<evidence type="ECO:0000313" key="2">
    <source>
        <dbReference type="EMBL" id="CAI5778269.1"/>
    </source>
</evidence>